<dbReference type="InterPro" id="IPR036249">
    <property type="entry name" value="Thioredoxin-like_sf"/>
</dbReference>
<accession>A0A7W9T2E9</accession>
<keyword evidence="1" id="KW-0732">Signal</keyword>
<organism evidence="2 3">
    <name type="scientific">Hymenobacter luteus</name>
    <dbReference type="NCBI Taxonomy" id="1411122"/>
    <lineage>
        <taxon>Bacteria</taxon>
        <taxon>Pseudomonadati</taxon>
        <taxon>Bacteroidota</taxon>
        <taxon>Cytophagia</taxon>
        <taxon>Cytophagales</taxon>
        <taxon>Hymenobacteraceae</taxon>
        <taxon>Hymenobacter</taxon>
    </lineage>
</organism>
<dbReference type="SUPFAM" id="SSF52833">
    <property type="entry name" value="Thioredoxin-like"/>
    <property type="match status" value="1"/>
</dbReference>
<dbReference type="RefSeq" id="WP_183404302.1">
    <property type="nucleotide sequence ID" value="NZ_JACHGG010000004.1"/>
</dbReference>
<dbReference type="Gene3D" id="3.40.30.10">
    <property type="entry name" value="Glutaredoxin"/>
    <property type="match status" value="1"/>
</dbReference>
<reference evidence="2 3" key="1">
    <citation type="submission" date="2020-08" db="EMBL/GenBank/DDBJ databases">
        <title>Genomic Encyclopedia of Type Strains, Phase IV (KMG-IV): sequencing the most valuable type-strain genomes for metagenomic binning, comparative biology and taxonomic classification.</title>
        <authorList>
            <person name="Goeker M."/>
        </authorList>
    </citation>
    <scope>NUCLEOTIDE SEQUENCE [LARGE SCALE GENOMIC DNA]</scope>
    <source>
        <strain evidence="2 3">DSM 26718</strain>
    </source>
</reference>
<dbReference type="AlphaFoldDB" id="A0A7W9T2E9"/>
<feature type="chain" id="PRO_5030593650" description="Thioredoxin family protein" evidence="1">
    <location>
        <begin position="20"/>
        <end position="463"/>
    </location>
</feature>
<evidence type="ECO:0000313" key="3">
    <source>
        <dbReference type="Proteomes" id="UP000532746"/>
    </source>
</evidence>
<dbReference type="Proteomes" id="UP000532746">
    <property type="component" value="Unassembled WGS sequence"/>
</dbReference>
<feature type="signal peptide" evidence="1">
    <location>
        <begin position="1"/>
        <end position="19"/>
    </location>
</feature>
<dbReference type="EMBL" id="JACHGG010000004">
    <property type="protein sequence ID" value="MBB6060191.1"/>
    <property type="molecule type" value="Genomic_DNA"/>
</dbReference>
<evidence type="ECO:0000256" key="1">
    <source>
        <dbReference type="SAM" id="SignalP"/>
    </source>
</evidence>
<keyword evidence="3" id="KW-1185">Reference proteome</keyword>
<evidence type="ECO:0000313" key="2">
    <source>
        <dbReference type="EMBL" id="MBB6060191.1"/>
    </source>
</evidence>
<name>A0A7W9T2E9_9BACT</name>
<comment type="caution">
    <text evidence="2">The sequence shown here is derived from an EMBL/GenBank/DDBJ whole genome shotgun (WGS) entry which is preliminary data.</text>
</comment>
<gene>
    <name evidence="2" type="ORF">HNQ93_003057</name>
</gene>
<proteinExistence type="predicted"/>
<sequence>MKKPGYWLLFLFLSLLVHAAPAQQLRFEKDSLDNVLKKARKLQKPVFLLLIAPPPQSGLSKEKQEQFYGTGLDDASVAPVLQREFLLVQASFNTPEGKRTARRYHVSAYPTYLYLHPDGTVLHRSFGNTRDPQRYLRDFDVFRRKLADPANLSQLEQRYAAGEREARFLRQYIQARRSVGAPISPALLDAYVGELPVKAFDQFAEVLFVHECGPVVDSRAYKLARLNKRLVDSMYAVLPLAQRVAFNNLIINNTMQAAIATRDQGLAQQGANFARGSWSGKDFTRGMRTYEQNMLRYYQALRDTTHYLPLLISFYERHYMATPADTIRRQRAAQQALRSFQQPTPYPNLARPDLGATVVRMVPAVRGGVDTYALDLNNGAWTVYTSGTRRTSYLTQAMRWSQRTIDLDPRAAYYDTLAHLLYALRLYTEAEATQQKAIAQAKKENLPGADFQQVLRKIKTRTL</sequence>
<protein>
    <recommendedName>
        <fullName evidence="4">Thioredoxin family protein</fullName>
    </recommendedName>
</protein>
<evidence type="ECO:0008006" key="4">
    <source>
        <dbReference type="Google" id="ProtNLM"/>
    </source>
</evidence>